<sequence length="246" mass="28415">MCDVQGSVLLQCAKHQTADTMRRANAVSTIPLQNKPLRASSRESGAEEDREKRRLRVLLDMDGVIADFEGGFLNKYRERFPSEPFIPLEDRRGFWVSSQYGDMRRDLCEKAISIWESKNFFLELEPLPGGVEAVKEMSKMENTDVFICTSPIKHYSYCPFEKYAWIEKHLGPEFLEKIILTKDKTIVTGDILIDDKPEILGVEPSPSWEHVLFTACHNKHLPPNTSQRRLLSWADDWRGLLESKRQ</sequence>
<dbReference type="SFLD" id="SFLDG01126">
    <property type="entry name" value="C1.2:_Nucleotidase_Like"/>
    <property type="match status" value="1"/>
</dbReference>
<dbReference type="Proteomes" id="UP001155660">
    <property type="component" value="Chromosome A12"/>
</dbReference>
<evidence type="ECO:0000256" key="1">
    <source>
        <dbReference type="PIRSR" id="PIRSR610708-1"/>
    </source>
</evidence>
<evidence type="ECO:0000313" key="3">
    <source>
        <dbReference type="Proteomes" id="UP000694700"/>
    </source>
</evidence>
<dbReference type="GO" id="GO:0009223">
    <property type="term" value="P:pyrimidine deoxyribonucleotide catabolic process"/>
    <property type="evidence" value="ECO:0007669"/>
    <property type="project" value="TreeGrafter"/>
</dbReference>
<evidence type="ECO:0000313" key="4">
    <source>
        <dbReference type="RefSeq" id="XP_042623014.1"/>
    </source>
</evidence>
<dbReference type="GO" id="GO:0005739">
    <property type="term" value="C:mitochondrion"/>
    <property type="evidence" value="ECO:0007669"/>
    <property type="project" value="TreeGrafter"/>
</dbReference>
<reference evidence="4" key="1">
    <citation type="submission" date="2025-04" db="UniProtKB">
        <authorList>
            <consortium name="RefSeq"/>
        </authorList>
    </citation>
    <scope>IDENTIFICATION</scope>
    <source>
        <tissue evidence="4">Muscle</tissue>
    </source>
</reference>
<dbReference type="InterPro" id="IPR036412">
    <property type="entry name" value="HAD-like_sf"/>
</dbReference>
<dbReference type="Gene3D" id="3.40.50.1000">
    <property type="entry name" value="HAD superfamily/HAD-like"/>
    <property type="match status" value="1"/>
</dbReference>
<proteinExistence type="predicted"/>
<dbReference type="Pfam" id="PF06941">
    <property type="entry name" value="NT5C"/>
    <property type="match status" value="1"/>
</dbReference>
<organism evidence="2 3">
    <name type="scientific">Cyprinus carpio</name>
    <name type="common">Common carp</name>
    <dbReference type="NCBI Taxonomy" id="7962"/>
    <lineage>
        <taxon>Eukaryota</taxon>
        <taxon>Metazoa</taxon>
        <taxon>Chordata</taxon>
        <taxon>Craniata</taxon>
        <taxon>Vertebrata</taxon>
        <taxon>Euteleostomi</taxon>
        <taxon>Actinopterygii</taxon>
        <taxon>Neopterygii</taxon>
        <taxon>Teleostei</taxon>
        <taxon>Ostariophysi</taxon>
        <taxon>Cypriniformes</taxon>
        <taxon>Cyprinidae</taxon>
        <taxon>Cyprininae</taxon>
        <taxon>Cyprinus</taxon>
    </lineage>
</organism>
<dbReference type="OrthoDB" id="10248475at2759"/>
<dbReference type="SFLD" id="SFLDG01145">
    <property type="entry name" value="C1.2.1"/>
    <property type="match status" value="1"/>
</dbReference>
<protein>
    <submittedName>
        <fullName evidence="4">5'(3')-deoxyribonucleotidase, mitochondrial-like isoform X2</fullName>
    </submittedName>
    <submittedName>
        <fullName evidence="2">5',3'-nucleotidase, mitochondrial</fullName>
    </submittedName>
</protein>
<dbReference type="GO" id="GO:0008253">
    <property type="term" value="F:5'-nucleotidase activity"/>
    <property type="evidence" value="ECO:0007669"/>
    <property type="project" value="InterPro"/>
</dbReference>
<dbReference type="Gene3D" id="1.10.40.40">
    <property type="entry name" value="Deoxyribonucleotidase, domain 2"/>
    <property type="match status" value="1"/>
</dbReference>
<dbReference type="InterPro" id="IPR010708">
    <property type="entry name" value="5'(3')-deoxyribonucleotidase"/>
</dbReference>
<dbReference type="InterPro" id="IPR023214">
    <property type="entry name" value="HAD_sf"/>
</dbReference>
<dbReference type="PANTHER" id="PTHR16504:SF4">
    <property type="entry name" value="5'(3')-DEOXYRIBONUCLEOTIDASE"/>
    <property type="match status" value="1"/>
</dbReference>
<evidence type="ECO:0000313" key="2">
    <source>
        <dbReference type="Ensembl" id="ENSCCRP00015112323.1"/>
    </source>
</evidence>
<accession>A0A8C2AY21</accession>
<dbReference type="Ensembl" id="ENSCCRT00015115869.1">
    <property type="protein sequence ID" value="ENSCCRP00015112323.1"/>
    <property type="gene ID" value="ENSCCRG00015044487.1"/>
</dbReference>
<gene>
    <name evidence="2 4" type="primary">LOC109107487</name>
</gene>
<dbReference type="AlphaFoldDB" id="A0A8C2AY21"/>
<dbReference type="GeneID" id="109107487"/>
<feature type="active site" description="Proton donor" evidence="1">
    <location>
        <position position="62"/>
    </location>
</feature>
<dbReference type="SUPFAM" id="SSF56784">
    <property type="entry name" value="HAD-like"/>
    <property type="match status" value="1"/>
</dbReference>
<dbReference type="Proteomes" id="UP000694700">
    <property type="component" value="Unplaced"/>
</dbReference>
<dbReference type="CDD" id="cd02587">
    <property type="entry name" value="HAD_5-3dNT"/>
    <property type="match status" value="1"/>
</dbReference>
<dbReference type="RefSeq" id="XP_042623014.1">
    <property type="nucleotide sequence ID" value="XM_042767080.1"/>
</dbReference>
<dbReference type="FunFam" id="3.40.50.1000:FF:000133">
    <property type="entry name" value="5'(3')-deoxyribonucleotidase, cytosolic type"/>
    <property type="match status" value="1"/>
</dbReference>
<dbReference type="SFLD" id="SFLDS00003">
    <property type="entry name" value="Haloacid_Dehalogenase"/>
    <property type="match status" value="1"/>
</dbReference>
<feature type="active site" description="Nucleophile" evidence="1">
    <location>
        <position position="60"/>
    </location>
</feature>
<dbReference type="PANTHER" id="PTHR16504">
    <property type="entry name" value="5'(3')-DEOXYRIBONUCLEOTIDASE"/>
    <property type="match status" value="1"/>
</dbReference>
<name>A0A8C2AY21_CYPCA</name>
<reference evidence="2" key="2">
    <citation type="submission" date="2025-05" db="UniProtKB">
        <authorList>
            <consortium name="Ensembl"/>
        </authorList>
    </citation>
    <scope>IDENTIFICATION</scope>
</reference>